<comment type="caution">
    <text evidence="1">The sequence shown here is derived from an EMBL/GenBank/DDBJ whole genome shotgun (WGS) entry which is preliminary data.</text>
</comment>
<dbReference type="AlphaFoldDB" id="A0A7W6ABD6"/>
<name>A0A7W6ABD6_9SPHN</name>
<keyword evidence="2" id="KW-1185">Reference proteome</keyword>
<sequence>MTKTEMLETMKRLDAHANALLLIGASDIDLLGGMFDVMPDFKALLDAGYGEEIERNAGRFPGLHRYAVMLSNIAEGIADGSIRVPR</sequence>
<evidence type="ECO:0008006" key="3">
    <source>
        <dbReference type="Google" id="ProtNLM"/>
    </source>
</evidence>
<dbReference type="Proteomes" id="UP000538670">
    <property type="component" value="Unassembled WGS sequence"/>
</dbReference>
<evidence type="ECO:0000313" key="2">
    <source>
        <dbReference type="Proteomes" id="UP000538670"/>
    </source>
</evidence>
<accession>A0A7W6ABD6</accession>
<dbReference type="RefSeq" id="WP_021320008.1">
    <property type="nucleotide sequence ID" value="NZ_JACIDH010000012.1"/>
</dbReference>
<organism evidence="1 2">
    <name type="scientific">Sphingomonas pseudosanguinis</name>
    <dbReference type="NCBI Taxonomy" id="413712"/>
    <lineage>
        <taxon>Bacteria</taxon>
        <taxon>Pseudomonadati</taxon>
        <taxon>Pseudomonadota</taxon>
        <taxon>Alphaproteobacteria</taxon>
        <taxon>Sphingomonadales</taxon>
        <taxon>Sphingomonadaceae</taxon>
        <taxon>Sphingomonas</taxon>
    </lineage>
</organism>
<protein>
    <recommendedName>
        <fullName evidence="3">Arylsulfatase regulator</fullName>
    </recommendedName>
</protein>
<gene>
    <name evidence="1" type="ORF">GGR48_002650</name>
</gene>
<evidence type="ECO:0000313" key="1">
    <source>
        <dbReference type="EMBL" id="MBB3880207.1"/>
    </source>
</evidence>
<reference evidence="1 2" key="1">
    <citation type="submission" date="2020-08" db="EMBL/GenBank/DDBJ databases">
        <title>Genomic Encyclopedia of Type Strains, Phase IV (KMG-IV): sequencing the most valuable type-strain genomes for metagenomic binning, comparative biology and taxonomic classification.</title>
        <authorList>
            <person name="Goeker M."/>
        </authorList>
    </citation>
    <scope>NUCLEOTIDE SEQUENCE [LARGE SCALE GENOMIC DNA]</scope>
    <source>
        <strain evidence="1 2">DSM 19512</strain>
    </source>
</reference>
<dbReference type="EMBL" id="JACIDH010000012">
    <property type="protein sequence ID" value="MBB3880207.1"/>
    <property type="molecule type" value="Genomic_DNA"/>
</dbReference>
<proteinExistence type="predicted"/>